<gene>
    <name evidence="2" type="primary">RMe0233</name>
</gene>
<dbReference type="RefSeq" id="WP_011229303.1">
    <property type="nucleotide sequence ID" value="NC_006466.1"/>
</dbReference>
<name>A0AAI8UZG9_CUPMC</name>
<reference evidence="2" key="3">
    <citation type="submission" date="2004-11" db="EMBL/GenBank/DDBJ databases">
        <title>Sequence and features of the Ralstonia metallidurans CH34 heavy metals plasmids pMOL28 and pMOL30.</title>
        <authorList>
            <person name="Monchy S."/>
            <person name="Van der Lelie D."/>
            <person name="Vallaeys T."/>
            <person name="Taghavi S."/>
            <person name="Benotmane M."/>
            <person name="McCorkle S."/>
            <person name="Dunn J."/>
            <person name="Lapidus A."/>
            <person name="Mergeay M."/>
        </authorList>
    </citation>
    <scope>NUCLEOTIDE SEQUENCE</scope>
    <source>
        <strain evidence="2">CH34</strain>
        <plasmid evidence="2">pMOL30</plasmid>
    </source>
</reference>
<reference evidence="2" key="1">
    <citation type="journal article" date="1995" name="J. Ind. Microbiol.">
        <title>The czc operon of Alcaligenes eutrophus CH34: from resistance mechanism to the removal of heavy metals.</title>
        <authorList>
            <person name="Diels L."/>
            <person name="Dong Q."/>
            <person name="van der Lelie D."/>
            <person name="Baeyens W."/>
            <person name="Mergeay M."/>
        </authorList>
    </citation>
    <scope>NUCLEOTIDE SEQUENCE</scope>
    <source>
        <strain evidence="2">CH34</strain>
    </source>
</reference>
<protein>
    <submittedName>
        <fullName evidence="2">Uncharacterized protein</fullName>
    </submittedName>
</protein>
<proteinExistence type="predicted"/>
<dbReference type="AlphaFoldDB" id="A0AAI8UZG9"/>
<geneLocation type="plasmid" evidence="2">
    <name>pMOL30</name>
</geneLocation>
<organism evidence="2">
    <name type="scientific">Cupriavidus metallidurans (strain ATCC 43123 / DSM 2839 / NBRC 102507 / CH34)</name>
    <name type="common">Ralstonia metallidurans</name>
    <dbReference type="NCBI Taxonomy" id="266264"/>
    <lineage>
        <taxon>Bacteria</taxon>
        <taxon>Pseudomonadati</taxon>
        <taxon>Pseudomonadota</taxon>
        <taxon>Betaproteobacteria</taxon>
        <taxon>Burkholderiales</taxon>
        <taxon>Burkholderiaceae</taxon>
        <taxon>Cupriavidus</taxon>
    </lineage>
</organism>
<reference evidence="2" key="2">
    <citation type="journal article" date="2001" name="J. Bacteriol.">
        <title>Cloning and functional analysis of the pbr lead resistance determinant of Ralstonia metallidurans CH34.</title>
        <authorList>
            <person name="Borremans B."/>
            <person name="Hobman J."/>
            <person name="Provoost A."/>
            <person name="Brown N.L."/>
            <person name="van der Lelie D."/>
        </authorList>
    </citation>
    <scope>NUCLEOTIDE SEQUENCE</scope>
    <source>
        <strain evidence="2">CH34</strain>
    </source>
</reference>
<evidence type="ECO:0000313" key="2">
    <source>
        <dbReference type="EMBL" id="CAI11201.1"/>
    </source>
</evidence>
<evidence type="ECO:0000256" key="1">
    <source>
        <dbReference type="SAM" id="MobiDB-lite"/>
    </source>
</evidence>
<accession>A0AAI8UZG9</accession>
<keyword evidence="2" id="KW-0614">Plasmid</keyword>
<dbReference type="EMBL" id="X71400">
    <property type="protein sequence ID" value="CAI11201.1"/>
    <property type="molecule type" value="Genomic_DNA"/>
</dbReference>
<sequence length="97" mass="10812">MMTEQTFLMRIDETRIPEWEADNILQNLSITANELLQGLNHVDADRSLKISPSALRALTRATPASLRPNVSAPPRIGSLPMQHERPVIGGQPVEFIQ</sequence>
<feature type="region of interest" description="Disordered" evidence="1">
    <location>
        <begin position="65"/>
        <end position="97"/>
    </location>
</feature>